<dbReference type="InterPro" id="IPR044876">
    <property type="entry name" value="HRDC_dom_sf"/>
</dbReference>
<dbReference type="Gramene" id="CDY43888">
    <property type="protein sequence ID" value="CDY43888"/>
    <property type="gene ID" value="GSBRNA2T00077450001"/>
</dbReference>
<dbReference type="Gene3D" id="3.30.420.10">
    <property type="entry name" value="Ribonuclease H-like superfamily/Ribonuclease H"/>
    <property type="match status" value="1"/>
</dbReference>
<sequence>MEPEKADNSLMNLSLCYERKPQFEFKCVLADNSFSPFEHLNVSSSTEKCHPFRKEIGALIDNPPEHSFWTSFTKEDTSKDCMWVDSSLQLRELANKLAEQNVFAVDTEQQNLRSYLGFTALMQISTREEDYLVDTVALHDEMALLRPIFSNPRICKVFHGAQNDIIWLQKDFHIYLVNIFDTYTACLLLEKSQKSLEGLLQTICNVDTDKTLRLSTRDWTERPLPPTMLRYARTDTQYLLWIADYDESIRRSNKVCLTLYAKGQEDFKLANREQYDCRELAWKLCIWRDLMARIHDESREFVLSNEVMLKFARKVPTTYDVFKSTDDADQRIGGKFDKVSAIFLCHYDVYFNQIMRDKSVALDTAFPLILQKCLGMNGTCNRLKFMENMLYRLQLKTETLGGPEKCQKIALEAGERYKKTMSSRCEVSQSSHQKMVEAKEYVNIRRAAAALLDRPTIPESRREEYMEIVERHYGRSNLSREDLEGVRKIGLMSSKEEKNETSVEKQIINNLLKNSGEDGVKRFCEAWRQQFVNDLHPTNLPSEWGM</sequence>
<dbReference type="GO" id="GO:0071035">
    <property type="term" value="P:nuclear polyadenylation-dependent rRNA catabolic process"/>
    <property type="evidence" value="ECO:0000318"/>
    <property type="project" value="GO_Central"/>
</dbReference>
<dbReference type="SMART" id="SM00474">
    <property type="entry name" value="35EXOc"/>
    <property type="match status" value="1"/>
</dbReference>
<dbReference type="GO" id="GO:0071044">
    <property type="term" value="P:histone mRNA catabolic process"/>
    <property type="evidence" value="ECO:0000318"/>
    <property type="project" value="GO_Central"/>
</dbReference>
<dbReference type="GO" id="GO:0000175">
    <property type="term" value="F:3'-5'-RNA exonuclease activity"/>
    <property type="evidence" value="ECO:0000318"/>
    <property type="project" value="GO_Central"/>
</dbReference>
<dbReference type="GO" id="GO:0071051">
    <property type="term" value="P:poly(A)-dependent snoRNA 3'-end processing"/>
    <property type="evidence" value="ECO:0000318"/>
    <property type="project" value="GO_Central"/>
</dbReference>
<dbReference type="GO" id="GO:0005730">
    <property type="term" value="C:nucleolus"/>
    <property type="evidence" value="ECO:0000318"/>
    <property type="project" value="GO_Central"/>
</dbReference>
<organism evidence="2 3">
    <name type="scientific">Brassica napus</name>
    <name type="common">Rape</name>
    <dbReference type="NCBI Taxonomy" id="3708"/>
    <lineage>
        <taxon>Eukaryota</taxon>
        <taxon>Viridiplantae</taxon>
        <taxon>Streptophyta</taxon>
        <taxon>Embryophyta</taxon>
        <taxon>Tracheophyta</taxon>
        <taxon>Spermatophyta</taxon>
        <taxon>Magnoliopsida</taxon>
        <taxon>eudicotyledons</taxon>
        <taxon>Gunneridae</taxon>
        <taxon>Pentapetalae</taxon>
        <taxon>rosids</taxon>
        <taxon>malvids</taxon>
        <taxon>Brassicales</taxon>
        <taxon>Brassicaceae</taxon>
        <taxon>Brassiceae</taxon>
        <taxon>Brassica</taxon>
    </lineage>
</organism>
<dbReference type="GO" id="GO:0071038">
    <property type="term" value="P:TRAMP-dependent tRNA surveillance pathway"/>
    <property type="evidence" value="ECO:0000318"/>
    <property type="project" value="GO_Central"/>
</dbReference>
<evidence type="ECO:0000259" key="1">
    <source>
        <dbReference type="SMART" id="SM00474"/>
    </source>
</evidence>
<dbReference type="PaxDb" id="3708-A0A078I439"/>
<dbReference type="GO" id="GO:0071040">
    <property type="term" value="P:nuclear polyadenylation-dependent antisense transcript catabolic process"/>
    <property type="evidence" value="ECO:0000318"/>
    <property type="project" value="GO_Central"/>
</dbReference>
<dbReference type="InterPro" id="IPR002562">
    <property type="entry name" value="3'-5'_exonuclease_dom"/>
</dbReference>
<dbReference type="Gene3D" id="1.10.150.80">
    <property type="entry name" value="HRDC domain"/>
    <property type="match status" value="1"/>
</dbReference>
<dbReference type="AlphaFoldDB" id="A0A078I439"/>
<dbReference type="OMA" id="TQYLLWI"/>
<dbReference type="InterPro" id="IPR010997">
    <property type="entry name" value="HRDC-like_sf"/>
</dbReference>
<dbReference type="PANTHER" id="PTHR12124:SF70">
    <property type="entry name" value="HRDC DOMAIN-CONTAINING PROTEIN"/>
    <property type="match status" value="1"/>
</dbReference>
<accession>A0A078I439</accession>
<evidence type="ECO:0000313" key="2">
    <source>
        <dbReference type="EMBL" id="CDY43888.1"/>
    </source>
</evidence>
<dbReference type="EMBL" id="LK032571">
    <property type="protein sequence ID" value="CDY43888.1"/>
    <property type="molecule type" value="Genomic_DNA"/>
</dbReference>
<dbReference type="GO" id="GO:0000467">
    <property type="term" value="P:exonucleolytic trimming to generate mature 3'-end of 5.8S rRNA from tricistronic rRNA transcript (SSU-rRNA, 5.8S rRNA, LSU-rRNA)"/>
    <property type="evidence" value="ECO:0000318"/>
    <property type="project" value="GO_Central"/>
</dbReference>
<name>A0A078I439_BRANA</name>
<dbReference type="GO" id="GO:0003727">
    <property type="term" value="F:single-stranded RNA binding"/>
    <property type="evidence" value="ECO:0000318"/>
    <property type="project" value="GO_Central"/>
</dbReference>
<dbReference type="Pfam" id="PF00570">
    <property type="entry name" value="HRDC"/>
    <property type="match status" value="1"/>
</dbReference>
<dbReference type="GO" id="GO:0000166">
    <property type="term" value="F:nucleotide binding"/>
    <property type="evidence" value="ECO:0007669"/>
    <property type="project" value="InterPro"/>
</dbReference>
<dbReference type="GO" id="GO:0071037">
    <property type="term" value="P:nuclear polyadenylation-dependent snRNA catabolic process"/>
    <property type="evidence" value="ECO:0000318"/>
    <property type="project" value="GO_Central"/>
</dbReference>
<dbReference type="SUPFAM" id="SSF47819">
    <property type="entry name" value="HRDC-like"/>
    <property type="match status" value="1"/>
</dbReference>
<dbReference type="GO" id="GO:0071039">
    <property type="term" value="P:nuclear polyadenylation-dependent CUT catabolic process"/>
    <property type="evidence" value="ECO:0000318"/>
    <property type="project" value="GO_Central"/>
</dbReference>
<dbReference type="PANTHER" id="PTHR12124">
    <property type="entry name" value="POLYMYOSITIS/SCLERODERMA AUTOANTIGEN-RELATED"/>
    <property type="match status" value="1"/>
</dbReference>
<feature type="domain" description="3'-5' exonuclease" evidence="1">
    <location>
        <begin position="81"/>
        <end position="251"/>
    </location>
</feature>
<dbReference type="Pfam" id="PF01612">
    <property type="entry name" value="DNA_pol_A_exo1"/>
    <property type="match status" value="1"/>
</dbReference>
<dbReference type="GO" id="GO:0071036">
    <property type="term" value="P:nuclear polyadenylation-dependent snoRNA catabolic process"/>
    <property type="evidence" value="ECO:0000318"/>
    <property type="project" value="GO_Central"/>
</dbReference>
<reference evidence="2 3" key="1">
    <citation type="journal article" date="2014" name="Science">
        <title>Plant genetics. Early allopolyploid evolution in the post-Neolithic Brassica napus oilseed genome.</title>
        <authorList>
            <person name="Chalhoub B."/>
            <person name="Denoeud F."/>
            <person name="Liu S."/>
            <person name="Parkin I.A."/>
            <person name="Tang H."/>
            <person name="Wang X."/>
            <person name="Chiquet J."/>
            <person name="Belcram H."/>
            <person name="Tong C."/>
            <person name="Samans B."/>
            <person name="Correa M."/>
            <person name="Da Silva C."/>
            <person name="Just J."/>
            <person name="Falentin C."/>
            <person name="Koh C.S."/>
            <person name="Le Clainche I."/>
            <person name="Bernard M."/>
            <person name="Bento P."/>
            <person name="Noel B."/>
            <person name="Labadie K."/>
            <person name="Alberti A."/>
            <person name="Charles M."/>
            <person name="Arnaud D."/>
            <person name="Guo H."/>
            <person name="Daviaud C."/>
            <person name="Alamery S."/>
            <person name="Jabbari K."/>
            <person name="Zhao M."/>
            <person name="Edger P.P."/>
            <person name="Chelaifa H."/>
            <person name="Tack D."/>
            <person name="Lassalle G."/>
            <person name="Mestiri I."/>
            <person name="Schnel N."/>
            <person name="Le Paslier M.C."/>
            <person name="Fan G."/>
            <person name="Renault V."/>
            <person name="Bayer P.E."/>
            <person name="Golicz A.A."/>
            <person name="Manoli S."/>
            <person name="Lee T.H."/>
            <person name="Thi V.H."/>
            <person name="Chalabi S."/>
            <person name="Hu Q."/>
            <person name="Fan C."/>
            <person name="Tollenaere R."/>
            <person name="Lu Y."/>
            <person name="Battail C."/>
            <person name="Shen J."/>
            <person name="Sidebottom C.H."/>
            <person name="Wang X."/>
            <person name="Canaguier A."/>
            <person name="Chauveau A."/>
            <person name="Berard A."/>
            <person name="Deniot G."/>
            <person name="Guan M."/>
            <person name="Liu Z."/>
            <person name="Sun F."/>
            <person name="Lim Y.P."/>
            <person name="Lyons E."/>
            <person name="Town C.D."/>
            <person name="Bancroft I."/>
            <person name="Wang X."/>
            <person name="Meng J."/>
            <person name="Ma J."/>
            <person name="Pires J.C."/>
            <person name="King G.J."/>
            <person name="Brunel D."/>
            <person name="Delourme R."/>
            <person name="Renard M."/>
            <person name="Aury J.M."/>
            <person name="Adams K.L."/>
            <person name="Batley J."/>
            <person name="Snowdon R.J."/>
            <person name="Tost J."/>
            <person name="Edwards D."/>
            <person name="Zhou Y."/>
            <person name="Hua W."/>
            <person name="Sharpe A.G."/>
            <person name="Paterson A.H."/>
            <person name="Guan C."/>
            <person name="Wincker P."/>
        </authorList>
    </citation>
    <scope>NUCLEOTIDE SEQUENCE [LARGE SCALE GENOMIC DNA]</scope>
    <source>
        <strain evidence="3">cv. Darmor-bzh</strain>
    </source>
</reference>
<evidence type="ECO:0000313" key="3">
    <source>
        <dbReference type="Proteomes" id="UP000028999"/>
    </source>
</evidence>
<protein>
    <submittedName>
        <fullName evidence="2">BnaC09g33550D protein</fullName>
    </submittedName>
</protein>
<dbReference type="Proteomes" id="UP000028999">
    <property type="component" value="Unassembled WGS sequence"/>
</dbReference>
<dbReference type="InterPro" id="IPR002121">
    <property type="entry name" value="HRDC_dom"/>
</dbReference>
<proteinExistence type="predicted"/>
<dbReference type="InterPro" id="IPR045092">
    <property type="entry name" value="Rrp6-like"/>
</dbReference>
<dbReference type="STRING" id="3708.A0A078I439"/>
<dbReference type="InterPro" id="IPR012337">
    <property type="entry name" value="RNaseH-like_sf"/>
</dbReference>
<gene>
    <name evidence="2" type="primary">BnaC09g33550D</name>
    <name evidence="2" type="ORF">GSBRNA2T00077450001</name>
</gene>
<keyword evidence="3" id="KW-1185">Reference proteome</keyword>
<dbReference type="SUPFAM" id="SSF53098">
    <property type="entry name" value="Ribonuclease H-like"/>
    <property type="match status" value="1"/>
</dbReference>
<dbReference type="InterPro" id="IPR036397">
    <property type="entry name" value="RNaseH_sf"/>
</dbReference>
<dbReference type="GO" id="GO:0000176">
    <property type="term" value="C:nuclear exosome (RNase complex)"/>
    <property type="evidence" value="ECO:0000318"/>
    <property type="project" value="GO_Central"/>
</dbReference>